<protein>
    <submittedName>
        <fullName evidence="2">Uncharacterized protein</fullName>
    </submittedName>
</protein>
<comment type="caution">
    <text evidence="2">The sequence shown here is derived from an EMBL/GenBank/DDBJ whole genome shotgun (WGS) entry which is preliminary data.</text>
</comment>
<keyword evidence="1" id="KW-1133">Transmembrane helix</keyword>
<proteinExistence type="predicted"/>
<keyword evidence="1" id="KW-0472">Membrane</keyword>
<dbReference type="RefSeq" id="WP_084932675.1">
    <property type="nucleotide sequence ID" value="NZ_MLFR01000002.1"/>
</dbReference>
<sequence length="86" mass="9057">MKAKKVTIIGALILQAIVLALLPFNGMFGLGAGLPVAVTLMALGFNGGVVAYTWSIPAEVTAPSTVASVAAVKILVDFWEQSFHRW</sequence>
<accession>A0A1X1D3K5</accession>
<evidence type="ECO:0000313" key="3">
    <source>
        <dbReference type="Proteomes" id="UP000193558"/>
    </source>
</evidence>
<dbReference type="AlphaFoldDB" id="A0A1X1D3K5"/>
<keyword evidence="1" id="KW-0812">Transmembrane</keyword>
<gene>
    <name evidence="2" type="ORF">HA51_05100</name>
</gene>
<feature type="transmembrane region" description="Helical" evidence="1">
    <location>
        <begin position="36"/>
        <end position="54"/>
    </location>
</feature>
<dbReference type="Proteomes" id="UP000193558">
    <property type="component" value="Unassembled WGS sequence"/>
</dbReference>
<feature type="transmembrane region" description="Helical" evidence="1">
    <location>
        <begin position="6"/>
        <end position="24"/>
    </location>
</feature>
<evidence type="ECO:0000313" key="2">
    <source>
        <dbReference type="EMBL" id="ORM71249.1"/>
    </source>
</evidence>
<dbReference type="EMBL" id="MLFR01000002">
    <property type="protein sequence ID" value="ORM71249.1"/>
    <property type="molecule type" value="Genomic_DNA"/>
</dbReference>
<name>A0A1X1D3K5_9GAMM</name>
<reference evidence="2 3" key="1">
    <citation type="journal article" date="2017" name="Antonie Van Leeuwenhoek">
        <title>Phylogenomic resolution of the bacterial genus Pantoea and its relationship with Erwinia and Tatumella.</title>
        <authorList>
            <person name="Palmer M."/>
            <person name="Steenkamp E.T."/>
            <person name="Coetzee M.P."/>
            <person name="Chan W.Y."/>
            <person name="van Zyl E."/>
            <person name="De Maayer P."/>
            <person name="Coutinho T.A."/>
            <person name="Blom J."/>
            <person name="Smits T.H."/>
            <person name="Duffy B."/>
            <person name="Venter S.N."/>
        </authorList>
    </citation>
    <scope>NUCLEOTIDE SEQUENCE [LARGE SCALE GENOMIC DNA]</scope>
    <source>
        <strain evidence="2 3">LMG 26275</strain>
    </source>
</reference>
<organism evidence="2 3">
    <name type="scientific">Pantoea rwandensis</name>
    <dbReference type="NCBI Taxonomy" id="1076550"/>
    <lineage>
        <taxon>Bacteria</taxon>
        <taxon>Pseudomonadati</taxon>
        <taxon>Pseudomonadota</taxon>
        <taxon>Gammaproteobacteria</taxon>
        <taxon>Enterobacterales</taxon>
        <taxon>Erwiniaceae</taxon>
        <taxon>Pantoea</taxon>
    </lineage>
</organism>
<evidence type="ECO:0000256" key="1">
    <source>
        <dbReference type="SAM" id="Phobius"/>
    </source>
</evidence>